<feature type="compositionally biased region" description="Polar residues" evidence="1">
    <location>
        <begin position="402"/>
        <end position="421"/>
    </location>
</feature>
<dbReference type="InterPro" id="IPR028322">
    <property type="entry name" value="PNRC-like_rgn"/>
</dbReference>
<feature type="compositionally biased region" description="Polar residues" evidence="1">
    <location>
        <begin position="372"/>
        <end position="389"/>
    </location>
</feature>
<feature type="compositionally biased region" description="Polar residues" evidence="1">
    <location>
        <begin position="303"/>
        <end position="316"/>
    </location>
</feature>
<feature type="compositionally biased region" description="Low complexity" evidence="1">
    <location>
        <begin position="166"/>
        <end position="177"/>
    </location>
</feature>
<dbReference type="GO" id="GO:0016071">
    <property type="term" value="P:mRNA metabolic process"/>
    <property type="evidence" value="ECO:0007669"/>
    <property type="project" value="UniProtKB-ARBA"/>
</dbReference>
<evidence type="ECO:0000313" key="3">
    <source>
        <dbReference type="Proteomes" id="UP001296104"/>
    </source>
</evidence>
<feature type="region of interest" description="Disordered" evidence="1">
    <location>
        <begin position="1"/>
        <end position="113"/>
    </location>
</feature>
<feature type="compositionally biased region" description="Low complexity" evidence="1">
    <location>
        <begin position="329"/>
        <end position="343"/>
    </location>
</feature>
<dbReference type="Pfam" id="PF15365">
    <property type="entry name" value="PNRC"/>
    <property type="match status" value="1"/>
</dbReference>
<dbReference type="AlphaFoldDB" id="A0AAI8YW78"/>
<proteinExistence type="predicted"/>
<keyword evidence="3" id="KW-1185">Reference proteome</keyword>
<evidence type="ECO:0008006" key="4">
    <source>
        <dbReference type="Google" id="ProtNLM"/>
    </source>
</evidence>
<feature type="compositionally biased region" description="Polar residues" evidence="1">
    <location>
        <begin position="205"/>
        <end position="235"/>
    </location>
</feature>
<feature type="compositionally biased region" description="Polar residues" evidence="1">
    <location>
        <begin position="141"/>
        <end position="153"/>
    </location>
</feature>
<accession>A0AAI8YW78</accession>
<name>A0AAI8YW78_9PEZI</name>
<evidence type="ECO:0000256" key="1">
    <source>
        <dbReference type="SAM" id="MobiDB-lite"/>
    </source>
</evidence>
<dbReference type="EMBL" id="CAVMBE010000014">
    <property type="protein sequence ID" value="CAK3943121.1"/>
    <property type="molecule type" value="Genomic_DNA"/>
</dbReference>
<feature type="compositionally biased region" description="Low complexity" evidence="1">
    <location>
        <begin position="293"/>
        <end position="302"/>
    </location>
</feature>
<organism evidence="2 3">
    <name type="scientific">Lecanosticta acicola</name>
    <dbReference type="NCBI Taxonomy" id="111012"/>
    <lineage>
        <taxon>Eukaryota</taxon>
        <taxon>Fungi</taxon>
        <taxon>Dikarya</taxon>
        <taxon>Ascomycota</taxon>
        <taxon>Pezizomycotina</taxon>
        <taxon>Dothideomycetes</taxon>
        <taxon>Dothideomycetidae</taxon>
        <taxon>Mycosphaerellales</taxon>
        <taxon>Mycosphaerellaceae</taxon>
        <taxon>Lecanosticta</taxon>
    </lineage>
</organism>
<gene>
    <name evidence="2" type="ORF">LECACI_7A003134</name>
</gene>
<feature type="compositionally biased region" description="Polar residues" evidence="1">
    <location>
        <begin position="446"/>
        <end position="455"/>
    </location>
</feature>
<feature type="compositionally biased region" description="Polar residues" evidence="1">
    <location>
        <begin position="80"/>
        <end position="99"/>
    </location>
</feature>
<feature type="region of interest" description="Disordered" evidence="1">
    <location>
        <begin position="128"/>
        <end position="491"/>
    </location>
</feature>
<sequence>MADYISDSPNPAVGPGRNQRTPSTATQHKRSNNDHRNRKNNQQQFDGAVSDGLVAQAPGSPHSKRSHKQRQSAALGAAPGQQQNGNNMGRANSVQNQRPVSMAGPGVVPDTPAKEEVYAGAKFQDSPAASALPMPKYFSKSLPNNAAGRNSLQAKLAQERVQSGRESSSPESDSASPAPQPPPREAQQSPLDFFFQADKAEKQRNMSGSNSRSPELPRSSQPSSTSQNPFQQSGRSVFLSELDGDDLDRLSPRTIRPPFAERAKSSPGAANQFSRSESDRQAKTQSLKDILWNTTANASSTTPASQSRNHSGSQTPDGVFGSPSPFQRSSGPSTPQPTSEQQQNHYSLHYGNRNLSPLFKAAQSDTPPRPSSLRQELPNNSASITNSAVDLQPPPAHHQGTVDHSTFARSYLQEQIRNSGPAQMPQLPWQSGPKPIHASSGAHHPNSPSTGSVSIPVQPVNAQHGVSASSPASSVSGHSTPRTAGGSRDIDAMQNDLRRILKLNVVG</sequence>
<dbReference type="Proteomes" id="UP001296104">
    <property type="component" value="Unassembled WGS sequence"/>
</dbReference>
<feature type="compositionally biased region" description="Low complexity" evidence="1">
    <location>
        <begin position="464"/>
        <end position="479"/>
    </location>
</feature>
<comment type="caution">
    <text evidence="2">The sequence shown here is derived from an EMBL/GenBank/DDBJ whole genome shotgun (WGS) entry which is preliminary data.</text>
</comment>
<protein>
    <recommendedName>
        <fullName evidence="4">Proteophosphoglycan 5</fullName>
    </recommendedName>
</protein>
<reference evidence="2" key="1">
    <citation type="submission" date="2023-11" db="EMBL/GenBank/DDBJ databases">
        <authorList>
            <person name="Alioto T."/>
            <person name="Alioto T."/>
            <person name="Gomez Garrido J."/>
        </authorList>
    </citation>
    <scope>NUCLEOTIDE SEQUENCE</scope>
</reference>
<evidence type="ECO:0000313" key="2">
    <source>
        <dbReference type="EMBL" id="CAK3943121.1"/>
    </source>
</evidence>